<proteinExistence type="predicted"/>
<dbReference type="Pfam" id="PF01710">
    <property type="entry name" value="HTH_Tnp_IS630"/>
    <property type="match status" value="1"/>
</dbReference>
<comment type="caution">
    <text evidence="2">The sequence shown here is derived from an EMBL/GenBank/DDBJ whole genome shotgun (WGS) entry which is preliminary data.</text>
</comment>
<name>A0AB37UAG2_9CYAN</name>
<evidence type="ECO:0000259" key="1">
    <source>
        <dbReference type="Pfam" id="PF01710"/>
    </source>
</evidence>
<sequence>MPAPYSYDLRRKVIEAIDSGIGKTQASKIFKISRNTINLWLHKREETGDDRAPVGYQRGYGAKITNLEDFKEFARKHGSQTHA</sequence>
<accession>A0AB37UAG2</accession>
<gene>
    <name evidence="2" type="ORF">DSM107010_61280</name>
</gene>
<dbReference type="Gene3D" id="1.10.10.10">
    <property type="entry name" value="Winged helix-like DNA-binding domain superfamily/Winged helix DNA-binding domain"/>
    <property type="match status" value="1"/>
</dbReference>
<reference evidence="2 3" key="1">
    <citation type="journal article" date="2019" name="Genome Biol. Evol.">
        <title>Day and night: Metabolic profiles and evolutionary relationships of six axenic non-marine cyanobacteria.</title>
        <authorList>
            <person name="Will S.E."/>
            <person name="Henke P."/>
            <person name="Boedeker C."/>
            <person name="Huang S."/>
            <person name="Brinkmann H."/>
            <person name="Rohde M."/>
            <person name="Jarek M."/>
            <person name="Friedl T."/>
            <person name="Seufert S."/>
            <person name="Schumacher M."/>
            <person name="Overmann J."/>
            <person name="Neumann-Schaal M."/>
            <person name="Petersen J."/>
        </authorList>
    </citation>
    <scope>NUCLEOTIDE SEQUENCE [LARGE SCALE GENOMIC DNA]</scope>
    <source>
        <strain evidence="2 3">SAG 39.79</strain>
    </source>
</reference>
<dbReference type="EMBL" id="RSCK01000102">
    <property type="protein sequence ID" value="RUT02991.1"/>
    <property type="molecule type" value="Genomic_DNA"/>
</dbReference>
<feature type="domain" description="Transposase Synechocystis PCC 6803" evidence="1">
    <location>
        <begin position="5"/>
        <end position="47"/>
    </location>
</feature>
<dbReference type="AlphaFoldDB" id="A0AB37UAG2"/>
<organism evidence="2 3">
    <name type="scientific">Chroococcidiopsis cubana SAG 39.79</name>
    <dbReference type="NCBI Taxonomy" id="388085"/>
    <lineage>
        <taxon>Bacteria</taxon>
        <taxon>Bacillati</taxon>
        <taxon>Cyanobacteriota</taxon>
        <taxon>Cyanophyceae</taxon>
        <taxon>Chroococcidiopsidales</taxon>
        <taxon>Chroococcidiopsidaceae</taxon>
        <taxon>Chroococcidiopsis</taxon>
    </lineage>
</organism>
<evidence type="ECO:0000313" key="2">
    <source>
        <dbReference type="EMBL" id="RUT02991.1"/>
    </source>
</evidence>
<dbReference type="InterPro" id="IPR002622">
    <property type="entry name" value="Transposase_14"/>
</dbReference>
<evidence type="ECO:0000313" key="3">
    <source>
        <dbReference type="Proteomes" id="UP000282574"/>
    </source>
</evidence>
<dbReference type="InterPro" id="IPR036388">
    <property type="entry name" value="WH-like_DNA-bd_sf"/>
</dbReference>
<dbReference type="InterPro" id="IPR009057">
    <property type="entry name" value="Homeodomain-like_sf"/>
</dbReference>
<keyword evidence="3" id="KW-1185">Reference proteome</keyword>
<protein>
    <recommendedName>
        <fullName evidence="1">Transposase Synechocystis PCC 6803 domain-containing protein</fullName>
    </recommendedName>
</protein>
<dbReference type="Proteomes" id="UP000282574">
    <property type="component" value="Unassembled WGS sequence"/>
</dbReference>
<dbReference type="SUPFAM" id="SSF46689">
    <property type="entry name" value="Homeodomain-like"/>
    <property type="match status" value="1"/>
</dbReference>